<gene>
    <name evidence="1" type="ORF">KI387_038450</name>
</gene>
<reference evidence="1 2" key="1">
    <citation type="journal article" date="2021" name="Nat. Plants">
        <title>The Taxus genome provides insights into paclitaxel biosynthesis.</title>
        <authorList>
            <person name="Xiong X."/>
            <person name="Gou J."/>
            <person name="Liao Q."/>
            <person name="Li Y."/>
            <person name="Zhou Q."/>
            <person name="Bi G."/>
            <person name="Li C."/>
            <person name="Du R."/>
            <person name="Wang X."/>
            <person name="Sun T."/>
            <person name="Guo L."/>
            <person name="Liang H."/>
            <person name="Lu P."/>
            <person name="Wu Y."/>
            <person name="Zhang Z."/>
            <person name="Ro D.K."/>
            <person name="Shang Y."/>
            <person name="Huang S."/>
            <person name="Yan J."/>
        </authorList>
    </citation>
    <scope>NUCLEOTIDE SEQUENCE [LARGE SCALE GENOMIC DNA]</scope>
    <source>
        <strain evidence="1">Ta-2019</strain>
    </source>
</reference>
<name>A0AA38CDC9_TAXCH</name>
<dbReference type="Proteomes" id="UP000824469">
    <property type="component" value="Unassembled WGS sequence"/>
</dbReference>
<dbReference type="AlphaFoldDB" id="A0AA38CDC9"/>
<proteinExistence type="predicted"/>
<comment type="caution">
    <text evidence="1">The sequence shown here is derived from an EMBL/GenBank/DDBJ whole genome shotgun (WGS) entry which is preliminary data.</text>
</comment>
<accession>A0AA38CDC9</accession>
<sequence length="49" mass="5603">LYDKSVLGFFYPLLEEETKEVLDVLLVAIGLVYSQLFVRLHGIGYPVMN</sequence>
<keyword evidence="2" id="KW-1185">Reference proteome</keyword>
<dbReference type="EMBL" id="JAHRHJ020000011">
    <property type="protein sequence ID" value="KAH9294862.1"/>
    <property type="molecule type" value="Genomic_DNA"/>
</dbReference>
<evidence type="ECO:0000313" key="1">
    <source>
        <dbReference type="EMBL" id="KAH9294862.1"/>
    </source>
</evidence>
<evidence type="ECO:0000313" key="2">
    <source>
        <dbReference type="Proteomes" id="UP000824469"/>
    </source>
</evidence>
<protein>
    <submittedName>
        <fullName evidence="1">Uncharacterized protein</fullName>
    </submittedName>
</protein>
<organism evidence="1 2">
    <name type="scientific">Taxus chinensis</name>
    <name type="common">Chinese yew</name>
    <name type="synonym">Taxus wallichiana var. chinensis</name>
    <dbReference type="NCBI Taxonomy" id="29808"/>
    <lineage>
        <taxon>Eukaryota</taxon>
        <taxon>Viridiplantae</taxon>
        <taxon>Streptophyta</taxon>
        <taxon>Embryophyta</taxon>
        <taxon>Tracheophyta</taxon>
        <taxon>Spermatophyta</taxon>
        <taxon>Pinopsida</taxon>
        <taxon>Pinidae</taxon>
        <taxon>Conifers II</taxon>
        <taxon>Cupressales</taxon>
        <taxon>Taxaceae</taxon>
        <taxon>Taxus</taxon>
    </lineage>
</organism>
<feature type="non-terminal residue" evidence="1">
    <location>
        <position position="1"/>
    </location>
</feature>